<dbReference type="Proteomes" id="UP000075424">
    <property type="component" value="Unassembled WGS sequence"/>
</dbReference>
<dbReference type="SUPFAM" id="SSF54593">
    <property type="entry name" value="Glyoxalase/Bleomycin resistance protein/Dihydroxybiphenyl dioxygenase"/>
    <property type="match status" value="1"/>
</dbReference>
<sequence length="207" mass="24007">MKRTAPWLDRCADKEKQKKQDFLSKRRIIKRWPHHFAAKGLQTMHVKKVDHIGIEEVESEQVKVAFLQAGEAKLEPLEPLSAESAVAKVVEKRGEGIQHVALGVEDITERIRELKEHGIRMIQDAPKRGAGHRLERFGRRPHSRRGLVAGRVRARFLPQRHLLRGHSANFCHHGAVRRWSRLFAGYHRFCVHGRKNEPNVHHWPESD</sequence>
<organism evidence="2 3">
    <name type="scientific">Geobacillus stearothermophilus</name>
    <name type="common">Bacillus stearothermophilus</name>
    <dbReference type="NCBI Taxonomy" id="1422"/>
    <lineage>
        <taxon>Bacteria</taxon>
        <taxon>Bacillati</taxon>
        <taxon>Bacillota</taxon>
        <taxon>Bacilli</taxon>
        <taxon>Bacillales</taxon>
        <taxon>Anoxybacillaceae</taxon>
        <taxon>Geobacillus</taxon>
    </lineage>
</organism>
<protein>
    <submittedName>
        <fullName evidence="2">Methylmalonyl-CoA epimerase</fullName>
        <ecNumber evidence="2">5.1.99.1</ecNumber>
    </submittedName>
</protein>
<dbReference type="PATRIC" id="fig|1422.18.peg.150"/>
<dbReference type="EC" id="5.1.99.1" evidence="2"/>
<evidence type="ECO:0000313" key="2">
    <source>
        <dbReference type="EMBL" id="KYD25815.1"/>
    </source>
</evidence>
<dbReference type="AlphaFoldDB" id="A0A150MN93"/>
<proteinExistence type="predicted"/>
<dbReference type="Pfam" id="PF13669">
    <property type="entry name" value="Glyoxalase_4"/>
    <property type="match status" value="1"/>
</dbReference>
<comment type="caution">
    <text evidence="2">The sequence shown here is derived from an EMBL/GenBank/DDBJ whole genome shotgun (WGS) entry which is preliminary data.</text>
</comment>
<gene>
    <name evidence="2" type="ORF">B4109_1939</name>
</gene>
<accession>A0A150MN93</accession>
<dbReference type="GO" id="GO:0004493">
    <property type="term" value="F:methylmalonyl-CoA epimerase activity"/>
    <property type="evidence" value="ECO:0007669"/>
    <property type="project" value="UniProtKB-EC"/>
</dbReference>
<evidence type="ECO:0000313" key="3">
    <source>
        <dbReference type="Proteomes" id="UP000075424"/>
    </source>
</evidence>
<keyword evidence="2" id="KW-0413">Isomerase</keyword>
<dbReference type="InterPro" id="IPR051785">
    <property type="entry name" value="MMCE/EMCE_epimerase"/>
</dbReference>
<dbReference type="PANTHER" id="PTHR43048">
    <property type="entry name" value="METHYLMALONYL-COA EPIMERASE"/>
    <property type="match status" value="1"/>
</dbReference>
<dbReference type="PANTHER" id="PTHR43048:SF3">
    <property type="entry name" value="METHYLMALONYL-COA EPIMERASE, MITOCHONDRIAL"/>
    <property type="match status" value="1"/>
</dbReference>
<evidence type="ECO:0000256" key="1">
    <source>
        <dbReference type="ARBA" id="ARBA00022723"/>
    </source>
</evidence>
<name>A0A150MN93_GEOSE</name>
<dbReference type="InterPro" id="IPR029068">
    <property type="entry name" value="Glyas_Bleomycin-R_OHBP_Dase"/>
</dbReference>
<dbReference type="GO" id="GO:0046872">
    <property type="term" value="F:metal ion binding"/>
    <property type="evidence" value="ECO:0007669"/>
    <property type="project" value="UniProtKB-KW"/>
</dbReference>
<dbReference type="GO" id="GO:0046491">
    <property type="term" value="P:L-methylmalonyl-CoA metabolic process"/>
    <property type="evidence" value="ECO:0007669"/>
    <property type="project" value="TreeGrafter"/>
</dbReference>
<dbReference type="Gene3D" id="3.10.180.10">
    <property type="entry name" value="2,3-Dihydroxybiphenyl 1,2-Dioxygenase, domain 1"/>
    <property type="match status" value="1"/>
</dbReference>
<reference evidence="2 3" key="1">
    <citation type="submission" date="2016-01" db="EMBL/GenBank/DDBJ databases">
        <title>Draft Genome Sequences of Seven Thermophilic Sporeformers Isolated from Foods.</title>
        <authorList>
            <person name="Berendsen E.M."/>
            <person name="Wells-Bennik M.H."/>
            <person name="Krawcyk A.O."/>
            <person name="De Jong A."/>
            <person name="Holsappel S."/>
            <person name="Eijlander R.T."/>
            <person name="Kuipers O.P."/>
        </authorList>
    </citation>
    <scope>NUCLEOTIDE SEQUENCE [LARGE SCALE GENOMIC DNA]</scope>
    <source>
        <strain evidence="2 3">B4109</strain>
    </source>
</reference>
<dbReference type="EMBL" id="LQYV01000077">
    <property type="protein sequence ID" value="KYD25815.1"/>
    <property type="molecule type" value="Genomic_DNA"/>
</dbReference>
<keyword evidence="1" id="KW-0479">Metal-binding</keyword>